<feature type="region of interest" description="Disordered" evidence="16">
    <location>
        <begin position="794"/>
        <end position="813"/>
    </location>
</feature>
<dbReference type="Gene3D" id="1.20.5.1890">
    <property type="match status" value="1"/>
</dbReference>
<dbReference type="EMBL" id="HG531783">
    <property type="protein sequence ID" value="CDI95400.1"/>
    <property type="molecule type" value="Genomic_DNA"/>
</dbReference>
<evidence type="ECO:0000259" key="19">
    <source>
        <dbReference type="Pfam" id="PF17416"/>
    </source>
</evidence>
<dbReference type="Pfam" id="PF17417">
    <property type="entry name" value="Glycoprot_B_PH2"/>
    <property type="match status" value="1"/>
</dbReference>
<keyword evidence="10 17" id="KW-1133">Transmembrane helix</keyword>
<keyword evidence="11" id="KW-1039">Host endosome</keyword>
<dbReference type="Proteomes" id="UP000163196">
    <property type="component" value="Genome"/>
</dbReference>
<dbReference type="Gene3D" id="2.30.30.1230">
    <property type="match status" value="1"/>
</dbReference>
<evidence type="ECO:0000313" key="22">
    <source>
        <dbReference type="Proteomes" id="UP000163196"/>
    </source>
</evidence>
<keyword evidence="15" id="KW-1160">Virus entry into host cell</keyword>
<dbReference type="InterPro" id="IPR035381">
    <property type="entry name" value="Glycoprot_B_PH2"/>
</dbReference>
<reference evidence="21 22" key="1">
    <citation type="submission" date="2013-09" db="EMBL/GenBank/DDBJ databases">
        <authorList>
            <person name="Sundararajan A."/>
        </authorList>
    </citation>
    <scope>NUCLEOTIDE SEQUENCE [LARGE SCALE GENOMIC DNA]</scope>
    <source>
        <strain evidence="21">CIDMTR</strain>
    </source>
</reference>
<dbReference type="HAMAP" id="MF_04032">
    <property type="entry name" value="HSV_GB"/>
    <property type="match status" value="1"/>
</dbReference>
<evidence type="ECO:0000256" key="9">
    <source>
        <dbReference type="ARBA" id="ARBA00022879"/>
    </source>
</evidence>
<accession>U6H6D2</accession>
<organism evidence="21 22">
    <name type="scientific">Caviid herpesvirus 2 str. CIDMTR</name>
    <dbReference type="NCBI Taxonomy" id="1415526"/>
    <lineage>
        <taxon>Viruses</taxon>
        <taxon>Duplodnaviria</taxon>
        <taxon>Heunggongvirae</taxon>
        <taxon>Peploviricota</taxon>
        <taxon>Herviviricetes</taxon>
        <taxon>Herpesvirales</taxon>
        <taxon>Orthoherpesviridae</taxon>
        <taxon>Betaherpesvirinae</taxon>
        <taxon>Quwivirus</taxon>
        <taxon>Quwivirus caviidbeta2</taxon>
    </lineage>
</organism>
<sequence>MRPVRGIARSRILSCSWRGTWTSALTILYLGVYCESTTVTPTTVEDTTVSNGNHSDASSNNTVIRNLTASVDFSQRKLYPYRICSMSMGTDLVRFARTIQCVPFNPRVNSEEGIMLIYKRNILPYVFTAYTYQKELLFQRSYKYVTYDYLLGYSREFVALPMWEIFLVNSRGQCYTSHQRVIGADRYIAYHNDNEVNETMWLMRDDMGNDDTYRYITVKEHARTPGSVWLYKETCSMNCIVTKTKGKSKFPYDMFVLPSGVIVNISPFYNGSNGKTFREQREKFHIWSNYSILKDFGSRALEARIVPKMAFYEREDVVIGWEVNDQSNVTCEMILWETVDRAIRTEYENAFHYVARTLTSTFVENKYSPDNNLTEDDIKCFKDDAQKKIEEVFLRDYNETYDMDGNATYHVTTGGLVIVWQGLKQKSLKALEIAANESAVSATGSNSRRKRSLPDESTGDISYAQLQFAYDTLRTYINQALGHIAEAWCLDQKRTAEVLHELSKINPSNILSAIFGVPVAARVVGDVISLAKCIEVNQSTVLIKGDMRKFSDDGKLEGCYSRPVVWFSMKNSTEVRLGQLGEDNEILLGTHRMETCQTQDYRIFVAGDIGYEFQQYVFTKKINLSEIDIIDTMIALKTEPLENIDFKVLELYSRDELAQANVFDLESIMREYNYQKKRLDFVVERVINPIPPALKGLDEMMNGMGAIGKGIGEAVGAVGGAIGSFIGALVTFVTNPFGAFVVFLFCVGCITLVITVYRRQRRAMQRPFDYFFPYASQTITSSVADSSIAVAYPGPEGTSGDAPPPYPGEAPYGYKDLSVDADTRVSSSSAGAGADFNEEDAVRMLRAIKRLDDKKRQEIEKSSKDSASNKNSETRRRPGIMDRLRRRGGYQKLNTEDDVHV</sequence>
<feature type="transmembrane region" description="Helical" evidence="17">
    <location>
        <begin position="710"/>
        <end position="731"/>
    </location>
</feature>
<name>U6H6D2_9BETA</name>
<feature type="domain" description="Herpesvirus Glycoprotein B PH-like" evidence="19">
    <location>
        <begin position="121"/>
        <end position="331"/>
    </location>
</feature>
<dbReference type="InterPro" id="IPR038631">
    <property type="entry name" value="Glycoprot_B_PH2_sf"/>
</dbReference>
<evidence type="ECO:0000256" key="10">
    <source>
        <dbReference type="ARBA" id="ARBA00022989"/>
    </source>
</evidence>
<keyword evidence="13" id="KW-1015">Disulfide bond</keyword>
<keyword evidence="8" id="KW-1043">Host membrane</keyword>
<keyword evidence="12 17" id="KW-0472">Membrane</keyword>
<feature type="region of interest" description="Disordered" evidence="16">
    <location>
        <begin position="852"/>
        <end position="901"/>
    </location>
</feature>
<reference evidence="21 22" key="2">
    <citation type="submission" date="2013-11" db="EMBL/GenBank/DDBJ databases">
        <title>Genome sequence of a novel, newly isolated strain of guinea pig cytomegalovirus: CIDMTR strain.</title>
        <authorList>
            <person name="Schleiss M.R."/>
            <person name="Hernandez-Alvarado N."/>
            <person name="Ramaraj T."/>
            <person name="Crow J.A."/>
        </authorList>
    </citation>
    <scope>NUCLEOTIDE SEQUENCE [LARGE SCALE GENOMIC DNA]</scope>
    <source>
        <strain evidence="21">CIDMTR</strain>
    </source>
</reference>
<evidence type="ECO:0000256" key="11">
    <source>
        <dbReference type="ARBA" id="ARBA00023046"/>
    </source>
</evidence>
<evidence type="ECO:0000256" key="1">
    <source>
        <dbReference type="ARBA" id="ARBA00022511"/>
    </source>
</evidence>
<keyword evidence="7" id="KW-0946">Virion</keyword>
<feature type="compositionally biased region" description="Basic and acidic residues" evidence="16">
    <location>
        <begin position="872"/>
        <end position="883"/>
    </location>
</feature>
<proteinExistence type="inferred from homology"/>
<keyword evidence="6" id="KW-1040">Host Golgi apparatus</keyword>
<evidence type="ECO:0000256" key="16">
    <source>
        <dbReference type="SAM" id="MobiDB-lite"/>
    </source>
</evidence>
<dbReference type="InterPro" id="IPR035377">
    <property type="entry name" value="Glycoprot_B_PH1"/>
</dbReference>
<evidence type="ECO:0000256" key="8">
    <source>
        <dbReference type="ARBA" id="ARBA00022870"/>
    </source>
</evidence>
<keyword evidence="1" id="KW-1032">Host cell membrane</keyword>
<evidence type="ECO:0000256" key="12">
    <source>
        <dbReference type="ARBA" id="ARBA00023136"/>
    </source>
</evidence>
<evidence type="ECO:0000256" key="14">
    <source>
        <dbReference type="ARBA" id="ARBA00023180"/>
    </source>
</evidence>
<dbReference type="InterPro" id="IPR055341">
    <property type="entry name" value="Glycoprotein_B_ecto_C"/>
</dbReference>
<evidence type="ECO:0000256" key="6">
    <source>
        <dbReference type="ARBA" id="ARBA00022812"/>
    </source>
</evidence>
<evidence type="ECO:0000256" key="3">
    <source>
        <dbReference type="ARBA" id="ARBA00022692"/>
    </source>
</evidence>
<dbReference type="Gene3D" id="2.30.29.100">
    <property type="match status" value="1"/>
</dbReference>
<evidence type="ECO:0000256" key="2">
    <source>
        <dbReference type="ARBA" id="ARBA00022581"/>
    </source>
</evidence>
<feature type="compositionally biased region" description="Basic and acidic residues" evidence="16">
    <location>
        <begin position="852"/>
        <end position="864"/>
    </location>
</feature>
<evidence type="ECO:0000259" key="20">
    <source>
        <dbReference type="Pfam" id="PF17417"/>
    </source>
</evidence>
<dbReference type="GO" id="GO:0019031">
    <property type="term" value="C:viral envelope"/>
    <property type="evidence" value="ECO:0007669"/>
    <property type="project" value="UniProtKB-KW"/>
</dbReference>
<feature type="domain" description="Herpesvirus glycoprotein B ectodomain C-terminal" evidence="18">
    <location>
        <begin position="460"/>
        <end position="680"/>
    </location>
</feature>
<evidence type="ECO:0000259" key="18">
    <source>
        <dbReference type="Pfam" id="PF00606"/>
    </source>
</evidence>
<evidence type="ECO:0000256" key="15">
    <source>
        <dbReference type="ARBA" id="ARBA00023296"/>
    </source>
</evidence>
<dbReference type="GO" id="GO:0046718">
    <property type="term" value="P:symbiont entry into host cell"/>
    <property type="evidence" value="ECO:0007669"/>
    <property type="project" value="UniProtKB-KW"/>
</dbReference>
<keyword evidence="5" id="KW-1161">Viral attachment to host cell</keyword>
<keyword evidence="2" id="KW-0945">Host-virus interaction</keyword>
<evidence type="ECO:0000256" key="13">
    <source>
        <dbReference type="ARBA" id="ARBA00023157"/>
    </source>
</evidence>
<evidence type="ECO:0000313" key="21">
    <source>
        <dbReference type="EMBL" id="CDI95400.1"/>
    </source>
</evidence>
<evidence type="ECO:0000256" key="7">
    <source>
        <dbReference type="ARBA" id="ARBA00022844"/>
    </source>
</evidence>
<dbReference type="InterPro" id="IPR000234">
    <property type="entry name" value="Herpes_Glycoprot_B"/>
</dbReference>
<dbReference type="Gene3D" id="6.10.250.3280">
    <property type="match status" value="1"/>
</dbReference>
<keyword evidence="3 17" id="KW-0812">Transmembrane</keyword>
<keyword evidence="14" id="KW-0325">Glycoprotein</keyword>
<dbReference type="GO" id="GO:0019062">
    <property type="term" value="P:virion attachment to host cell"/>
    <property type="evidence" value="ECO:0007669"/>
    <property type="project" value="UniProtKB-KW"/>
</dbReference>
<evidence type="ECO:0000256" key="4">
    <source>
        <dbReference type="ARBA" id="ARBA00022729"/>
    </source>
</evidence>
<dbReference type="Pfam" id="PF17416">
    <property type="entry name" value="Glycoprot_B_PH1"/>
    <property type="match status" value="1"/>
</dbReference>
<feature type="transmembrane region" description="Helical" evidence="17">
    <location>
        <begin position="737"/>
        <end position="757"/>
    </location>
</feature>
<keyword evidence="4" id="KW-0732">Signal</keyword>
<evidence type="ECO:0000256" key="17">
    <source>
        <dbReference type="SAM" id="Phobius"/>
    </source>
</evidence>
<feature type="domain" description="Herpesvirus Glycoprotein B PH-like" evidence="20">
    <location>
        <begin position="333"/>
        <end position="430"/>
    </location>
</feature>
<keyword evidence="9" id="KW-0261">Viral envelope protein</keyword>
<protein>
    <submittedName>
        <fullName evidence="21">Glycoprotein B</fullName>
    </submittedName>
</protein>
<dbReference type="SUPFAM" id="SSF161008">
    <property type="entry name" value="Viral glycoprotein ectodomain-like"/>
    <property type="match status" value="1"/>
</dbReference>
<dbReference type="Pfam" id="PF00606">
    <property type="entry name" value="Glycoprotein_B"/>
    <property type="match status" value="1"/>
</dbReference>
<evidence type="ECO:0000256" key="5">
    <source>
        <dbReference type="ARBA" id="ARBA00022804"/>
    </source>
</evidence>